<dbReference type="InterPro" id="IPR050259">
    <property type="entry name" value="SDR"/>
</dbReference>
<dbReference type="PRINTS" id="PR00080">
    <property type="entry name" value="SDRFAMILY"/>
</dbReference>
<protein>
    <submittedName>
        <fullName evidence="4">Beta-ketoacyl-ACP reductase</fullName>
    </submittedName>
</protein>
<dbReference type="InterPro" id="IPR036291">
    <property type="entry name" value="NAD(P)-bd_dom_sf"/>
</dbReference>
<dbReference type="PRINTS" id="PR00081">
    <property type="entry name" value="GDHRDH"/>
</dbReference>
<sequence length="245" mass="25891">MKTDEKRPVALVTGGSKGIGRAICVELGRSGYEVAVNFNTDEKGALETLALIESEGGSGRILGFDVRDGQAVLEAIESLLEDVDSLDVLVNNAGVTADGLFLMMSRENWSKVVDTTLDGFFNVTRPVIEKMVRQRKGCVVSIASVSGLIANRGQANYSAAKAGLIGASRSLAAEVARLGIRVNVVAPGLIDTDMTRDLPLANIKSIIPLARVGAPEEVARVVRFLCSDDASYVCGQVIEVNGGMH</sequence>
<proteinExistence type="inferred from homology"/>
<evidence type="ECO:0000313" key="5">
    <source>
        <dbReference type="Proteomes" id="UP000427769"/>
    </source>
</evidence>
<feature type="domain" description="Ketoreductase" evidence="3">
    <location>
        <begin position="8"/>
        <end position="193"/>
    </location>
</feature>
<keyword evidence="5" id="KW-1185">Reference proteome</keyword>
<dbReference type="CDD" id="cd05333">
    <property type="entry name" value="BKR_SDR_c"/>
    <property type="match status" value="1"/>
</dbReference>
<evidence type="ECO:0000256" key="1">
    <source>
        <dbReference type="ARBA" id="ARBA00006484"/>
    </source>
</evidence>
<dbReference type="PANTHER" id="PTHR42879:SF2">
    <property type="entry name" value="3-OXOACYL-[ACYL-CARRIER-PROTEIN] REDUCTASE FABG"/>
    <property type="match status" value="1"/>
</dbReference>
<dbReference type="KEGG" id="dwd:DSCW_27750"/>
<dbReference type="SUPFAM" id="SSF51735">
    <property type="entry name" value="NAD(P)-binding Rossmann-fold domains"/>
    <property type="match status" value="1"/>
</dbReference>
<keyword evidence="2" id="KW-0560">Oxidoreductase</keyword>
<reference evidence="4 5" key="1">
    <citation type="submission" date="2019-11" db="EMBL/GenBank/DDBJ databases">
        <title>Comparative genomics of hydrocarbon-degrading Desulfosarcina strains.</title>
        <authorList>
            <person name="Watanabe M."/>
            <person name="Kojima H."/>
            <person name="Fukui M."/>
        </authorList>
    </citation>
    <scope>NUCLEOTIDE SEQUENCE [LARGE SCALE GENOMIC DNA]</scope>
    <source>
        <strain evidence="4 5">PP31</strain>
    </source>
</reference>
<gene>
    <name evidence="4" type="ORF">DSCW_27750</name>
</gene>
<dbReference type="FunFam" id="3.40.50.720:FF:000173">
    <property type="entry name" value="3-oxoacyl-[acyl-carrier protein] reductase"/>
    <property type="match status" value="1"/>
</dbReference>
<dbReference type="RefSeq" id="WP_155304287.1">
    <property type="nucleotide sequence ID" value="NZ_AP021875.1"/>
</dbReference>
<dbReference type="AlphaFoldDB" id="A0A5K7Z311"/>
<dbReference type="GO" id="GO:0016491">
    <property type="term" value="F:oxidoreductase activity"/>
    <property type="evidence" value="ECO:0007669"/>
    <property type="project" value="UniProtKB-KW"/>
</dbReference>
<dbReference type="OrthoDB" id="9804774at2"/>
<dbReference type="Gene3D" id="3.40.50.720">
    <property type="entry name" value="NAD(P)-binding Rossmann-like Domain"/>
    <property type="match status" value="1"/>
</dbReference>
<dbReference type="InterPro" id="IPR057326">
    <property type="entry name" value="KR_dom"/>
</dbReference>
<organism evidence="4 5">
    <name type="scientific">Desulfosarcina widdelii</name>
    <dbReference type="NCBI Taxonomy" id="947919"/>
    <lineage>
        <taxon>Bacteria</taxon>
        <taxon>Pseudomonadati</taxon>
        <taxon>Thermodesulfobacteriota</taxon>
        <taxon>Desulfobacteria</taxon>
        <taxon>Desulfobacterales</taxon>
        <taxon>Desulfosarcinaceae</taxon>
        <taxon>Desulfosarcina</taxon>
    </lineage>
</organism>
<evidence type="ECO:0000256" key="2">
    <source>
        <dbReference type="ARBA" id="ARBA00023002"/>
    </source>
</evidence>
<comment type="similarity">
    <text evidence="1">Belongs to the short-chain dehydrogenases/reductases (SDR) family.</text>
</comment>
<dbReference type="Proteomes" id="UP000427769">
    <property type="component" value="Chromosome"/>
</dbReference>
<dbReference type="EMBL" id="AP021875">
    <property type="protein sequence ID" value="BBO75358.1"/>
    <property type="molecule type" value="Genomic_DNA"/>
</dbReference>
<evidence type="ECO:0000259" key="3">
    <source>
        <dbReference type="SMART" id="SM00822"/>
    </source>
</evidence>
<dbReference type="SMART" id="SM00822">
    <property type="entry name" value="PKS_KR"/>
    <property type="match status" value="1"/>
</dbReference>
<evidence type="ECO:0000313" key="4">
    <source>
        <dbReference type="EMBL" id="BBO75358.1"/>
    </source>
</evidence>
<dbReference type="PANTHER" id="PTHR42879">
    <property type="entry name" value="3-OXOACYL-(ACYL-CARRIER-PROTEIN) REDUCTASE"/>
    <property type="match status" value="1"/>
</dbReference>
<accession>A0A5K7Z311</accession>
<dbReference type="NCBIfam" id="NF004200">
    <property type="entry name" value="PRK05653.1-5"/>
    <property type="match status" value="1"/>
</dbReference>
<dbReference type="InterPro" id="IPR002347">
    <property type="entry name" value="SDR_fam"/>
</dbReference>
<dbReference type="NCBIfam" id="NF009466">
    <property type="entry name" value="PRK12826.1-2"/>
    <property type="match status" value="1"/>
</dbReference>
<dbReference type="Pfam" id="PF13561">
    <property type="entry name" value="adh_short_C2"/>
    <property type="match status" value="1"/>
</dbReference>
<name>A0A5K7Z311_9BACT</name>